<evidence type="ECO:0000313" key="3">
    <source>
        <dbReference type="Proteomes" id="UP001596098"/>
    </source>
</evidence>
<feature type="transmembrane region" description="Helical" evidence="1">
    <location>
        <begin position="37"/>
        <end position="54"/>
    </location>
</feature>
<dbReference type="EMBL" id="JBHSQI010000002">
    <property type="protein sequence ID" value="MFC6152990.1"/>
    <property type="molecule type" value="Genomic_DNA"/>
</dbReference>
<keyword evidence="3" id="KW-1185">Reference proteome</keyword>
<keyword evidence="1" id="KW-0812">Transmembrane</keyword>
<reference evidence="3" key="1">
    <citation type="journal article" date="2019" name="Int. J. Syst. Evol. Microbiol.">
        <title>The Global Catalogue of Microorganisms (GCM) 10K type strain sequencing project: providing services to taxonomists for standard genome sequencing and annotation.</title>
        <authorList>
            <consortium name="The Broad Institute Genomics Platform"/>
            <consortium name="The Broad Institute Genome Sequencing Center for Infectious Disease"/>
            <person name="Wu L."/>
            <person name="Ma J."/>
        </authorList>
    </citation>
    <scope>NUCLEOTIDE SEQUENCE [LARGE SCALE GENOMIC DNA]</scope>
    <source>
        <strain evidence="3">DFY28</strain>
    </source>
</reference>
<comment type="caution">
    <text evidence="2">The sequence shown here is derived from an EMBL/GenBank/DDBJ whole genome shotgun (WGS) entry which is preliminary data.</text>
</comment>
<accession>A0ABW1QYT3</accession>
<organism evidence="2 3">
    <name type="scientific">Nocardioides yefusunii</name>
    <dbReference type="NCBI Taxonomy" id="2500546"/>
    <lineage>
        <taxon>Bacteria</taxon>
        <taxon>Bacillati</taxon>
        <taxon>Actinomycetota</taxon>
        <taxon>Actinomycetes</taxon>
        <taxon>Propionibacteriales</taxon>
        <taxon>Nocardioidaceae</taxon>
        <taxon>Nocardioides</taxon>
    </lineage>
</organism>
<name>A0ABW1QYT3_9ACTN</name>
<evidence type="ECO:0000313" key="2">
    <source>
        <dbReference type="EMBL" id="MFC6152990.1"/>
    </source>
</evidence>
<evidence type="ECO:0000256" key="1">
    <source>
        <dbReference type="SAM" id="Phobius"/>
    </source>
</evidence>
<sequence length="59" mass="6241">MFKWIGVAFGVLLFLAGGGWALQGMGAWDGGNEWTATFGPLIAGFGVALAWVSWRGLPK</sequence>
<gene>
    <name evidence="2" type="ORF">ACFPWU_04860</name>
</gene>
<dbReference type="RefSeq" id="WP_128219394.1">
    <property type="nucleotide sequence ID" value="NZ_CP034929.1"/>
</dbReference>
<dbReference type="Proteomes" id="UP001596098">
    <property type="component" value="Unassembled WGS sequence"/>
</dbReference>
<keyword evidence="1" id="KW-0472">Membrane</keyword>
<protein>
    <submittedName>
        <fullName evidence="2">Uncharacterized protein</fullName>
    </submittedName>
</protein>
<keyword evidence="1" id="KW-1133">Transmembrane helix</keyword>
<proteinExistence type="predicted"/>